<dbReference type="SUPFAM" id="SSF53720">
    <property type="entry name" value="ALDH-like"/>
    <property type="match status" value="1"/>
</dbReference>
<dbReference type="InterPro" id="IPR016163">
    <property type="entry name" value="Ald_DH_C"/>
</dbReference>
<dbReference type="InterPro" id="IPR015590">
    <property type="entry name" value="Aldehyde_DH_dom"/>
</dbReference>
<keyword evidence="2 6" id="KW-0560">Oxidoreductase</keyword>
<protein>
    <recommendedName>
        <fullName evidence="3">aldehyde dehydrogenase (NAD(+))</fullName>
        <ecNumber evidence="3">1.2.1.3</ecNumber>
    </recommendedName>
</protein>
<dbReference type="EMBL" id="LFJN01000030">
    <property type="protein sequence ID" value="KPI36520.1"/>
    <property type="molecule type" value="Genomic_DNA"/>
</dbReference>
<feature type="active site" evidence="5">
    <location>
        <position position="274"/>
    </location>
</feature>
<evidence type="ECO:0000256" key="5">
    <source>
        <dbReference type="PROSITE-ProRule" id="PRU10007"/>
    </source>
</evidence>
<dbReference type="GO" id="GO:0004029">
    <property type="term" value="F:aldehyde dehydrogenase (NAD+) activity"/>
    <property type="evidence" value="ECO:0007669"/>
    <property type="project" value="UniProtKB-EC"/>
</dbReference>
<sequence>MDTEDTAPCISLVGANGLEMEVPTGLFIDNQFIPSVTGSLLEVINPNTNQPLGQIASASSADIDAAVQSSLQAYKATWRDTAPATRRDLLNRLADLMVRDTDILASIESLDVGALYTAGKYFTVPLAVEWLRYFAGWADKLDGRSTAVVEGGKVAGMAYTRREPLGVTAAITPWNSPLLISTWKVAQALTTGNTLILKPAELAPLGPMYLGKLAREAGFPNGVLNVVPGIGNIAGKALAQHAHVRKISFTGSTAVGRQILHDAASSNLKKVALELGGKSPTIVFDDADVNQTAIWAARGITAVEGQVCLAGSRIYVQDKVYDAFCEAFVKETSQAVLGDPLLEKTTKGPIISSTQLAKVAAYIEQGRKEATLLRGGNCVENSVTTTAFSDVPETATIMTEEIFGPVAAIARFHTVQEVVDKANDTEYGLSAAIFTTSLARAHQVASALESGQVTVNAWGLLSANMPFGGYKQSGFGRDGGEEALAEWTTIKAVKIFTGEDQGH</sequence>
<evidence type="ECO:0000256" key="2">
    <source>
        <dbReference type="ARBA" id="ARBA00023002"/>
    </source>
</evidence>
<dbReference type="Pfam" id="PF00171">
    <property type="entry name" value="Aldedh"/>
    <property type="match status" value="1"/>
</dbReference>
<accession>A0A0N1H4V3</accession>
<dbReference type="Proteomes" id="UP000038010">
    <property type="component" value="Unassembled WGS sequence"/>
</dbReference>
<evidence type="ECO:0000313" key="9">
    <source>
        <dbReference type="Proteomes" id="UP000038010"/>
    </source>
</evidence>
<dbReference type="Gene3D" id="3.40.605.10">
    <property type="entry name" value="Aldehyde Dehydrogenase, Chain A, domain 1"/>
    <property type="match status" value="1"/>
</dbReference>
<evidence type="ECO:0000256" key="6">
    <source>
        <dbReference type="RuleBase" id="RU003345"/>
    </source>
</evidence>
<dbReference type="VEuPathDB" id="FungiDB:AB675_4380"/>
<evidence type="ECO:0000256" key="3">
    <source>
        <dbReference type="ARBA" id="ARBA00024226"/>
    </source>
</evidence>
<keyword evidence="9" id="KW-1185">Reference proteome</keyword>
<comment type="catalytic activity">
    <reaction evidence="4">
        <text>an aldehyde + NAD(+) + H2O = a carboxylate + NADH + 2 H(+)</text>
        <dbReference type="Rhea" id="RHEA:16185"/>
        <dbReference type="ChEBI" id="CHEBI:15377"/>
        <dbReference type="ChEBI" id="CHEBI:15378"/>
        <dbReference type="ChEBI" id="CHEBI:17478"/>
        <dbReference type="ChEBI" id="CHEBI:29067"/>
        <dbReference type="ChEBI" id="CHEBI:57540"/>
        <dbReference type="ChEBI" id="CHEBI:57945"/>
        <dbReference type="EC" id="1.2.1.3"/>
    </reaction>
</comment>
<dbReference type="RefSeq" id="XP_017996483.1">
    <property type="nucleotide sequence ID" value="XM_018144514.1"/>
</dbReference>
<dbReference type="InterPro" id="IPR029510">
    <property type="entry name" value="Ald_DH_CS_GLU"/>
</dbReference>
<dbReference type="FunFam" id="3.40.309.10:FF:000012">
    <property type="entry name" value="Betaine aldehyde dehydrogenase"/>
    <property type="match status" value="1"/>
</dbReference>
<dbReference type="FunFam" id="3.40.605.10:FF:000026">
    <property type="entry name" value="Aldehyde dehydrogenase, putative"/>
    <property type="match status" value="1"/>
</dbReference>
<dbReference type="GO" id="GO:0046394">
    <property type="term" value="P:carboxylic acid biosynthetic process"/>
    <property type="evidence" value="ECO:0007669"/>
    <property type="project" value="UniProtKB-ARBA"/>
</dbReference>
<dbReference type="FunFam" id="3.40.605.10:FF:000007">
    <property type="entry name" value="NAD/NADP-dependent betaine aldehyde dehydrogenase"/>
    <property type="match status" value="1"/>
</dbReference>
<comment type="caution">
    <text evidence="8">The sequence shown here is derived from an EMBL/GenBank/DDBJ whole genome shotgun (WGS) entry which is preliminary data.</text>
</comment>
<proteinExistence type="inferred from homology"/>
<dbReference type="AlphaFoldDB" id="A0A0N1H4V3"/>
<dbReference type="Gene3D" id="3.40.309.10">
    <property type="entry name" value="Aldehyde Dehydrogenase, Chain A, domain 2"/>
    <property type="match status" value="1"/>
</dbReference>
<dbReference type="PROSITE" id="PS00687">
    <property type="entry name" value="ALDEHYDE_DEHYDR_GLU"/>
    <property type="match status" value="1"/>
</dbReference>
<dbReference type="GeneID" id="28736394"/>
<feature type="domain" description="Aldehyde dehydrogenase" evidence="7">
    <location>
        <begin position="39"/>
        <end position="493"/>
    </location>
</feature>
<reference evidence="8 9" key="1">
    <citation type="submission" date="2015-06" db="EMBL/GenBank/DDBJ databases">
        <title>Draft genome of the ant-associated black yeast Phialophora attae CBS 131958.</title>
        <authorList>
            <person name="Moreno L.F."/>
            <person name="Stielow B.J."/>
            <person name="de Hoog S."/>
            <person name="Vicente V.A."/>
            <person name="Weiss V.A."/>
            <person name="de Vries M."/>
            <person name="Cruz L.M."/>
            <person name="Souza E.M."/>
        </authorList>
    </citation>
    <scope>NUCLEOTIDE SEQUENCE [LARGE SCALE GENOMIC DNA]</scope>
    <source>
        <strain evidence="8 9">CBS 131958</strain>
    </source>
</reference>
<evidence type="ECO:0000256" key="4">
    <source>
        <dbReference type="ARBA" id="ARBA00049194"/>
    </source>
</evidence>
<dbReference type="InterPro" id="IPR016162">
    <property type="entry name" value="Ald_DH_N"/>
</dbReference>
<dbReference type="EC" id="1.2.1.3" evidence="3"/>
<evidence type="ECO:0000256" key="1">
    <source>
        <dbReference type="ARBA" id="ARBA00009986"/>
    </source>
</evidence>
<evidence type="ECO:0000259" key="7">
    <source>
        <dbReference type="Pfam" id="PF00171"/>
    </source>
</evidence>
<evidence type="ECO:0000313" key="8">
    <source>
        <dbReference type="EMBL" id="KPI36520.1"/>
    </source>
</evidence>
<dbReference type="PANTHER" id="PTHR11699">
    <property type="entry name" value="ALDEHYDE DEHYDROGENASE-RELATED"/>
    <property type="match status" value="1"/>
</dbReference>
<dbReference type="InterPro" id="IPR016161">
    <property type="entry name" value="Ald_DH/histidinol_DH"/>
</dbReference>
<name>A0A0N1H4V3_9EURO</name>
<organism evidence="8 9">
    <name type="scientific">Cyphellophora attinorum</name>
    <dbReference type="NCBI Taxonomy" id="1664694"/>
    <lineage>
        <taxon>Eukaryota</taxon>
        <taxon>Fungi</taxon>
        <taxon>Dikarya</taxon>
        <taxon>Ascomycota</taxon>
        <taxon>Pezizomycotina</taxon>
        <taxon>Eurotiomycetes</taxon>
        <taxon>Chaetothyriomycetidae</taxon>
        <taxon>Chaetothyriales</taxon>
        <taxon>Cyphellophoraceae</taxon>
        <taxon>Cyphellophora</taxon>
    </lineage>
</organism>
<dbReference type="STRING" id="1664694.A0A0N1H4V3"/>
<comment type="similarity">
    <text evidence="1 6">Belongs to the aldehyde dehydrogenase family.</text>
</comment>
<dbReference type="OrthoDB" id="310895at2759"/>
<gene>
    <name evidence="8" type="ORF">AB675_4380</name>
</gene>